<comment type="caution">
    <text evidence="11">The sequence shown here is derived from an EMBL/GenBank/DDBJ whole genome shotgun (WGS) entry which is preliminary data.</text>
</comment>
<keyword evidence="6" id="KW-0547">Nucleotide-binding</keyword>
<accession>A0A2S5ZFE8</accession>
<dbReference type="PANTHER" id="PTHR33571">
    <property type="entry name" value="SSL8005 PROTEIN"/>
    <property type="match status" value="1"/>
</dbReference>
<reference evidence="11 12" key="1">
    <citation type="submission" date="2018-01" db="EMBL/GenBank/DDBJ databases">
        <title>Complete genome sequences of the type strains of Marinobacter flavimaris and Marinobacter maroccanus.</title>
        <authorList>
            <person name="Palau M."/>
            <person name="Boujida N."/>
            <person name="Manresa A."/>
            <person name="Minana-Galbis D."/>
        </authorList>
    </citation>
    <scope>NUCLEOTIDE SEQUENCE [LARGE SCALE GENOMIC DNA]</scope>
    <source>
        <strain evidence="11 12">N4</strain>
    </source>
</reference>
<keyword evidence="5" id="KW-0479">Metal-binding</keyword>
<dbReference type="Gene3D" id="3.30.460.10">
    <property type="entry name" value="Beta Polymerase, domain 2"/>
    <property type="match status" value="1"/>
</dbReference>
<evidence type="ECO:0000313" key="12">
    <source>
        <dbReference type="Proteomes" id="UP000239917"/>
    </source>
</evidence>
<comment type="cofactor">
    <cofactor evidence="1">
        <name>Mg(2+)</name>
        <dbReference type="ChEBI" id="CHEBI:18420"/>
    </cofactor>
</comment>
<dbReference type="Proteomes" id="UP000239917">
    <property type="component" value="Unassembled WGS sequence"/>
</dbReference>
<dbReference type="OrthoDB" id="9809323at2"/>
<evidence type="ECO:0000256" key="5">
    <source>
        <dbReference type="ARBA" id="ARBA00022723"/>
    </source>
</evidence>
<dbReference type="AlphaFoldDB" id="A0A2S5ZFE8"/>
<feature type="domain" description="Polymerase nucleotidyl transferase" evidence="10">
    <location>
        <begin position="18"/>
        <end position="101"/>
    </location>
</feature>
<keyword evidence="4" id="KW-0548">Nucleotidyltransferase</keyword>
<evidence type="ECO:0000256" key="1">
    <source>
        <dbReference type="ARBA" id="ARBA00001946"/>
    </source>
</evidence>
<comment type="similarity">
    <text evidence="9">Belongs to the MntA antitoxin family.</text>
</comment>
<dbReference type="Pfam" id="PF01909">
    <property type="entry name" value="NTP_transf_2"/>
    <property type="match status" value="1"/>
</dbReference>
<organism evidence="11 12">
    <name type="scientific">Marinobacter maroccanus</name>
    <dbReference type="NCBI Taxonomy" id="2055143"/>
    <lineage>
        <taxon>Bacteria</taxon>
        <taxon>Pseudomonadati</taxon>
        <taxon>Pseudomonadota</taxon>
        <taxon>Gammaproteobacteria</taxon>
        <taxon>Pseudomonadales</taxon>
        <taxon>Marinobacteraceae</taxon>
        <taxon>Marinobacter</taxon>
    </lineage>
</organism>
<evidence type="ECO:0000256" key="2">
    <source>
        <dbReference type="ARBA" id="ARBA00022649"/>
    </source>
</evidence>
<gene>
    <name evidence="11" type="ORF">KEHDKFFH_01595</name>
</gene>
<dbReference type="GO" id="GO:0016779">
    <property type="term" value="F:nucleotidyltransferase activity"/>
    <property type="evidence" value="ECO:0007669"/>
    <property type="project" value="UniProtKB-KW"/>
</dbReference>
<keyword evidence="3" id="KW-0808">Transferase</keyword>
<dbReference type="InterPro" id="IPR043519">
    <property type="entry name" value="NT_sf"/>
</dbReference>
<evidence type="ECO:0000256" key="6">
    <source>
        <dbReference type="ARBA" id="ARBA00022741"/>
    </source>
</evidence>
<dbReference type="GO" id="GO:0005524">
    <property type="term" value="F:ATP binding"/>
    <property type="evidence" value="ECO:0007669"/>
    <property type="project" value="UniProtKB-KW"/>
</dbReference>
<evidence type="ECO:0000256" key="4">
    <source>
        <dbReference type="ARBA" id="ARBA00022695"/>
    </source>
</evidence>
<dbReference type="InterPro" id="IPR002934">
    <property type="entry name" value="Polymerase_NTP_transf_dom"/>
</dbReference>
<evidence type="ECO:0000256" key="8">
    <source>
        <dbReference type="ARBA" id="ARBA00022842"/>
    </source>
</evidence>
<keyword evidence="7" id="KW-0067">ATP-binding</keyword>
<evidence type="ECO:0000313" key="11">
    <source>
        <dbReference type="EMBL" id="PPI86041.1"/>
    </source>
</evidence>
<sequence length="107" mass="11992">MAAANALEMLKEKQDEIRRLCEKHRVMSFGVFGSAATGHFNENSDLDFLVDFDPALPATQKAEAFFGLKEDLEVMFSRSVDLVTVSSLTNPYFRASVLEERHSLYAA</sequence>
<evidence type="ECO:0000256" key="7">
    <source>
        <dbReference type="ARBA" id="ARBA00022840"/>
    </source>
</evidence>
<keyword evidence="8" id="KW-0460">Magnesium</keyword>
<dbReference type="EMBL" id="PSSX01000001">
    <property type="protein sequence ID" value="PPI86041.1"/>
    <property type="molecule type" value="Genomic_DNA"/>
</dbReference>
<evidence type="ECO:0000256" key="3">
    <source>
        <dbReference type="ARBA" id="ARBA00022679"/>
    </source>
</evidence>
<protein>
    <recommendedName>
        <fullName evidence="10">Polymerase nucleotidyl transferase domain-containing protein</fullName>
    </recommendedName>
</protein>
<name>A0A2S5ZFE8_9GAMM</name>
<dbReference type="PANTHER" id="PTHR33571:SF12">
    <property type="entry name" value="BSL3053 PROTEIN"/>
    <property type="match status" value="1"/>
</dbReference>
<dbReference type="RefSeq" id="WP_104320295.1">
    <property type="nucleotide sequence ID" value="NZ_PSSX01000001.1"/>
</dbReference>
<keyword evidence="12" id="KW-1185">Reference proteome</keyword>
<evidence type="ECO:0000256" key="9">
    <source>
        <dbReference type="ARBA" id="ARBA00038276"/>
    </source>
</evidence>
<dbReference type="GO" id="GO:0046872">
    <property type="term" value="F:metal ion binding"/>
    <property type="evidence" value="ECO:0007669"/>
    <property type="project" value="UniProtKB-KW"/>
</dbReference>
<dbReference type="InterPro" id="IPR052038">
    <property type="entry name" value="Type-VII_TA_antitoxin"/>
</dbReference>
<evidence type="ECO:0000259" key="10">
    <source>
        <dbReference type="Pfam" id="PF01909"/>
    </source>
</evidence>
<dbReference type="SUPFAM" id="SSF81301">
    <property type="entry name" value="Nucleotidyltransferase"/>
    <property type="match status" value="1"/>
</dbReference>
<keyword evidence="2" id="KW-1277">Toxin-antitoxin system</keyword>
<dbReference type="CDD" id="cd05403">
    <property type="entry name" value="NT_KNTase_like"/>
    <property type="match status" value="1"/>
</dbReference>
<proteinExistence type="inferred from homology"/>